<dbReference type="EMBL" id="JACHJQ010000012">
    <property type="protein sequence ID" value="MBB4912260.1"/>
    <property type="molecule type" value="Genomic_DNA"/>
</dbReference>
<accession>A0A7W7QEP7</accession>
<dbReference type="SUPFAM" id="SSF56601">
    <property type="entry name" value="beta-lactamase/transpeptidase-like"/>
    <property type="match status" value="1"/>
</dbReference>
<dbReference type="InterPro" id="IPR001466">
    <property type="entry name" value="Beta-lactam-related"/>
</dbReference>
<sequence length="380" mass="40249">MKKASMIAVAVAALTIAGAGSAGADLGTPTVDVDTTKVAQAIDTALGGRTTVAYAYAVTENGKLVETGAEGKARIDKGIDFTPNTRIEIASATKNVTAAALLKLTEAAELTPETKIWSLLPPDMRTGADPSWQNVKIKHILGHTSGLAQLVGGQSDTELDKMSTLYAGLKYTMTKPVVAGSGYAYENRNYAFARVVISRLWRVTEPGRGLPDWIGPNAVPWTMYYVNEKLFAPAGISWVSCLASNPDTAAHAYDRTDTAKGGLLFQMSGTSFEACASYRGLHMSAVDMVRWQTYLRHGNIVSSTVRQWMDTLGLGWRPYSVLPAGGYAHGGSYTINGRAVNTCHGKFAGNVEVAVVVNSKIGISGTHPCTVVANAVKNAG</sequence>
<reference evidence="3 4" key="1">
    <citation type="submission" date="2020-08" db="EMBL/GenBank/DDBJ databases">
        <title>Genomic Encyclopedia of Type Strains, Phase III (KMG-III): the genomes of soil and plant-associated and newly described type strains.</title>
        <authorList>
            <person name="Whitman W."/>
        </authorList>
    </citation>
    <scope>NUCLEOTIDE SEQUENCE [LARGE SCALE GENOMIC DNA]</scope>
    <source>
        <strain evidence="3 4">CECT 8960</strain>
    </source>
</reference>
<keyword evidence="4" id="KW-1185">Reference proteome</keyword>
<evidence type="ECO:0000313" key="4">
    <source>
        <dbReference type="Proteomes" id="UP000520767"/>
    </source>
</evidence>
<protein>
    <submittedName>
        <fullName evidence="3">CubicO group peptidase (Beta-lactamase class C family)</fullName>
    </submittedName>
</protein>
<dbReference type="AlphaFoldDB" id="A0A7W7QEP7"/>
<dbReference type="Pfam" id="PF00144">
    <property type="entry name" value="Beta-lactamase"/>
    <property type="match status" value="1"/>
</dbReference>
<gene>
    <name evidence="3" type="ORF">FHR82_008531</name>
</gene>
<keyword evidence="1" id="KW-0732">Signal</keyword>
<evidence type="ECO:0000259" key="2">
    <source>
        <dbReference type="Pfam" id="PF00144"/>
    </source>
</evidence>
<evidence type="ECO:0000256" key="1">
    <source>
        <dbReference type="SAM" id="SignalP"/>
    </source>
</evidence>
<dbReference type="Proteomes" id="UP000520767">
    <property type="component" value="Unassembled WGS sequence"/>
</dbReference>
<comment type="caution">
    <text evidence="3">The sequence shown here is derived from an EMBL/GenBank/DDBJ whole genome shotgun (WGS) entry which is preliminary data.</text>
</comment>
<evidence type="ECO:0000313" key="3">
    <source>
        <dbReference type="EMBL" id="MBB4912260.1"/>
    </source>
</evidence>
<organism evidence="3 4">
    <name type="scientific">Actinophytocola algeriensis</name>
    <dbReference type="NCBI Taxonomy" id="1768010"/>
    <lineage>
        <taxon>Bacteria</taxon>
        <taxon>Bacillati</taxon>
        <taxon>Actinomycetota</taxon>
        <taxon>Actinomycetes</taxon>
        <taxon>Pseudonocardiales</taxon>
        <taxon>Pseudonocardiaceae</taxon>
    </lineage>
</organism>
<feature type="domain" description="Beta-lactamase-related" evidence="2">
    <location>
        <begin position="39"/>
        <end position="333"/>
    </location>
</feature>
<name>A0A7W7QEP7_9PSEU</name>
<dbReference type="RefSeq" id="WP_184816266.1">
    <property type="nucleotide sequence ID" value="NZ_JACHJQ010000012.1"/>
</dbReference>
<dbReference type="InterPro" id="IPR012338">
    <property type="entry name" value="Beta-lactam/transpept-like"/>
</dbReference>
<dbReference type="Gene3D" id="3.40.710.10">
    <property type="entry name" value="DD-peptidase/beta-lactamase superfamily"/>
    <property type="match status" value="1"/>
</dbReference>
<feature type="signal peptide" evidence="1">
    <location>
        <begin position="1"/>
        <end position="24"/>
    </location>
</feature>
<proteinExistence type="predicted"/>
<dbReference type="PANTHER" id="PTHR43283">
    <property type="entry name" value="BETA-LACTAMASE-RELATED"/>
    <property type="match status" value="1"/>
</dbReference>
<feature type="chain" id="PRO_5030820914" evidence="1">
    <location>
        <begin position="25"/>
        <end position="380"/>
    </location>
</feature>
<dbReference type="InterPro" id="IPR050789">
    <property type="entry name" value="Diverse_Enzym_Activities"/>
</dbReference>